<dbReference type="Gene3D" id="3.30.1330.80">
    <property type="entry name" value="Hypothetical protein, similar to alpha- acetolactate decarboxylase, domain 2"/>
    <property type="match status" value="1"/>
</dbReference>
<dbReference type="RefSeq" id="WP_076558542.1">
    <property type="nucleotide sequence ID" value="NZ_CP033929.1"/>
</dbReference>
<gene>
    <name evidence="3" type="ORF">NCTC13560_03130</name>
    <name evidence="2" type="ORF">SAMN05421682_102262</name>
</gene>
<dbReference type="Proteomes" id="UP000255231">
    <property type="component" value="Unassembled WGS sequence"/>
</dbReference>
<dbReference type="InterPro" id="IPR025707">
    <property type="entry name" value="DNA_bp_PD1"/>
</dbReference>
<dbReference type="PANTHER" id="PTHR34988:SF1">
    <property type="entry name" value="DNA-BINDING PROTEIN"/>
    <property type="match status" value="1"/>
</dbReference>
<organism evidence="3 5">
    <name type="scientific">Chryseobacterium indoltheticum</name>
    <dbReference type="NCBI Taxonomy" id="254"/>
    <lineage>
        <taxon>Bacteria</taxon>
        <taxon>Pseudomonadati</taxon>
        <taxon>Bacteroidota</taxon>
        <taxon>Flavobacteriia</taxon>
        <taxon>Flavobacteriales</taxon>
        <taxon>Weeksellaceae</taxon>
        <taxon>Chryseobacterium group</taxon>
        <taxon>Chryseobacterium</taxon>
    </lineage>
</organism>
<dbReference type="OrthoDB" id="9798999at2"/>
<proteinExistence type="predicted"/>
<dbReference type="AlphaFoldDB" id="A0A381FG94"/>
<evidence type="ECO:0000313" key="3">
    <source>
        <dbReference type="EMBL" id="SUX45503.1"/>
    </source>
</evidence>
<reference evidence="3 5" key="2">
    <citation type="submission" date="2018-06" db="EMBL/GenBank/DDBJ databases">
        <authorList>
            <consortium name="Pathogen Informatics"/>
            <person name="Doyle S."/>
        </authorList>
    </citation>
    <scope>NUCLEOTIDE SEQUENCE [LARGE SCALE GENOMIC DNA]</scope>
    <source>
        <strain evidence="3 5">NCTC13560</strain>
    </source>
</reference>
<feature type="domain" description="PPC" evidence="1">
    <location>
        <begin position="14"/>
        <end position="150"/>
    </location>
</feature>
<reference evidence="2 4" key="1">
    <citation type="submission" date="2017-01" db="EMBL/GenBank/DDBJ databases">
        <authorList>
            <person name="Varghese N."/>
            <person name="Submissions S."/>
        </authorList>
    </citation>
    <scope>NUCLEOTIDE SEQUENCE [LARGE SCALE GENOMIC DNA]</scope>
    <source>
        <strain evidence="2 4">ATCC 27950</strain>
    </source>
</reference>
<evidence type="ECO:0000313" key="5">
    <source>
        <dbReference type="Proteomes" id="UP000255231"/>
    </source>
</evidence>
<dbReference type="InterPro" id="IPR005175">
    <property type="entry name" value="PPC_dom"/>
</dbReference>
<keyword evidence="4" id="KW-1185">Reference proteome</keyword>
<dbReference type="CDD" id="cd11378">
    <property type="entry name" value="DUF296"/>
    <property type="match status" value="1"/>
</dbReference>
<keyword evidence="3" id="KW-0238">DNA-binding</keyword>
<dbReference type="GO" id="GO:0003677">
    <property type="term" value="F:DNA binding"/>
    <property type="evidence" value="ECO:0007669"/>
    <property type="project" value="UniProtKB-KW"/>
</dbReference>
<protein>
    <submittedName>
        <fullName evidence="3">Predicted DNA-binding protein with PD1-like DNA-binding motif</fullName>
    </submittedName>
</protein>
<sequence>MNERILEGEFWTAKKVENNYIVSIKDKSSILQALNDFVLNQNIKSGQITGIGAVSEATLRFFDFSTKDYVDKKFDEQMEVTNISGNVSVLDEKPLLHLHITLGRQDYSAIAGHLQDAKIRGAGEFFFYPLETAIYKTKNEEVGINLYNFEKSNEKP</sequence>
<dbReference type="Pfam" id="PF03479">
    <property type="entry name" value="PCC"/>
    <property type="match status" value="1"/>
</dbReference>
<evidence type="ECO:0000313" key="2">
    <source>
        <dbReference type="EMBL" id="SIQ07702.1"/>
    </source>
</evidence>
<dbReference type="PROSITE" id="PS51742">
    <property type="entry name" value="PPC"/>
    <property type="match status" value="1"/>
</dbReference>
<dbReference type="Proteomes" id="UP000185725">
    <property type="component" value="Unassembled WGS sequence"/>
</dbReference>
<dbReference type="KEGG" id="cil:EG358_12440"/>
<dbReference type="PIRSF" id="PIRSF016702">
    <property type="entry name" value="DNA_bp_PD1"/>
    <property type="match status" value="1"/>
</dbReference>
<name>A0A381FG94_9FLAO</name>
<dbReference type="SUPFAM" id="SSF117856">
    <property type="entry name" value="AF0104/ALDC/Ptd012-like"/>
    <property type="match status" value="1"/>
</dbReference>
<dbReference type="EMBL" id="FTMF01000002">
    <property type="protein sequence ID" value="SIQ07702.1"/>
    <property type="molecule type" value="Genomic_DNA"/>
</dbReference>
<dbReference type="EMBL" id="UFVS01000001">
    <property type="protein sequence ID" value="SUX45503.1"/>
    <property type="molecule type" value="Genomic_DNA"/>
</dbReference>
<accession>A0A381FG94</accession>
<evidence type="ECO:0000313" key="4">
    <source>
        <dbReference type="Proteomes" id="UP000185725"/>
    </source>
</evidence>
<evidence type="ECO:0000259" key="1">
    <source>
        <dbReference type="PROSITE" id="PS51742"/>
    </source>
</evidence>
<dbReference type="GeneID" id="303674513"/>
<dbReference type="PANTHER" id="PTHR34988">
    <property type="entry name" value="PROTEIN, PUTATIVE-RELATED"/>
    <property type="match status" value="1"/>
</dbReference>